<keyword evidence="3" id="KW-0285">Flavoprotein</keyword>
<dbReference type="InterPro" id="IPR036188">
    <property type="entry name" value="FAD/NAD-bd_sf"/>
</dbReference>
<proteinExistence type="inferred from homology"/>
<gene>
    <name evidence="9" type="ORF">JX265_009987</name>
</gene>
<accession>A0A9P9WEY5</accession>
<evidence type="ECO:0000256" key="1">
    <source>
        <dbReference type="ARBA" id="ARBA00005179"/>
    </source>
</evidence>
<sequence length="455" mass="50548">MDDFKYTVQEKISRDPSNTLDVIIVGAGLGGLGAAISVLLAGHNVTVLESASEIGEVGAGIQILPNAARVLFSWGLKDALEKFATKPKKCNFIGWRGNKLSEMDYHAYTQASSSPFWDFHRANLHKCLVDRTLELGGKIMTKARVEALKVAQDQLSATVTLQDGQKLTADLVVGADGINSKLREIFLGHPDPPVLTGDLAYRIILDADEMRKDPELRNFVDEPQVNYWLGPDAHAVNYVLKGGKLFNMVLLVPDDIPEGSNTAEGDVEEMRAYFKDWDPRIGKLLSMCDSVLKWRLCIRPGLEPTWSDPSGAFTLLGDAVHATLPYLASGAGMALEDGSILGLCLARIADKSSASKAQALRVYEACRRERTEKVVKQGTYNQWIYHLHDGDEQQKRDQRLKEFEQWELDWMSQPVFTVPESSETGPDPLPWRCNGVGRWLLTYDTNKDVAARWVS</sequence>
<dbReference type="PRINTS" id="PR00420">
    <property type="entry name" value="RNGMNOXGNASE"/>
</dbReference>
<keyword evidence="5" id="KW-0560">Oxidoreductase</keyword>
<dbReference type="SUPFAM" id="SSF54373">
    <property type="entry name" value="FAD-linked reductases, C-terminal domain"/>
    <property type="match status" value="1"/>
</dbReference>
<keyword evidence="7" id="KW-0472">Membrane</keyword>
<dbReference type="Gene3D" id="3.50.50.60">
    <property type="entry name" value="FAD/NAD(P)-binding domain"/>
    <property type="match status" value="1"/>
</dbReference>
<keyword evidence="7" id="KW-0812">Transmembrane</keyword>
<feature type="transmembrane region" description="Helical" evidence="7">
    <location>
        <begin position="20"/>
        <end position="42"/>
    </location>
</feature>
<dbReference type="InterPro" id="IPR050493">
    <property type="entry name" value="FAD-dep_Monooxygenase_BioMet"/>
</dbReference>
<dbReference type="FunFam" id="3.50.50.60:FF:000115">
    <property type="entry name" value="Salicylate hydroxylase, putative"/>
    <property type="match status" value="1"/>
</dbReference>
<dbReference type="GO" id="GO:0004497">
    <property type="term" value="F:monooxygenase activity"/>
    <property type="evidence" value="ECO:0007669"/>
    <property type="project" value="UniProtKB-KW"/>
</dbReference>
<evidence type="ECO:0000313" key="9">
    <source>
        <dbReference type="EMBL" id="KAI1860063.1"/>
    </source>
</evidence>
<evidence type="ECO:0000256" key="7">
    <source>
        <dbReference type="SAM" id="Phobius"/>
    </source>
</evidence>
<organism evidence="9 10">
    <name type="scientific">Neoarthrinium moseri</name>
    <dbReference type="NCBI Taxonomy" id="1658444"/>
    <lineage>
        <taxon>Eukaryota</taxon>
        <taxon>Fungi</taxon>
        <taxon>Dikarya</taxon>
        <taxon>Ascomycota</taxon>
        <taxon>Pezizomycotina</taxon>
        <taxon>Sordariomycetes</taxon>
        <taxon>Xylariomycetidae</taxon>
        <taxon>Amphisphaeriales</taxon>
        <taxon>Apiosporaceae</taxon>
        <taxon>Neoarthrinium</taxon>
    </lineage>
</organism>
<evidence type="ECO:0000256" key="6">
    <source>
        <dbReference type="ARBA" id="ARBA00023033"/>
    </source>
</evidence>
<dbReference type="InterPro" id="IPR002938">
    <property type="entry name" value="FAD-bd"/>
</dbReference>
<evidence type="ECO:0000256" key="3">
    <source>
        <dbReference type="ARBA" id="ARBA00022630"/>
    </source>
</evidence>
<dbReference type="Pfam" id="PF01494">
    <property type="entry name" value="FAD_binding_3"/>
    <property type="match status" value="1"/>
</dbReference>
<reference evidence="9" key="1">
    <citation type="submission" date="2021-03" db="EMBL/GenBank/DDBJ databases">
        <title>Revisited historic fungal species revealed as producer of novel bioactive compounds through whole genome sequencing and comparative genomics.</title>
        <authorList>
            <person name="Vignolle G.A."/>
            <person name="Hochenegger N."/>
            <person name="Mach R.L."/>
            <person name="Mach-Aigner A.R."/>
            <person name="Javad Rahimi M."/>
            <person name="Salim K.A."/>
            <person name="Chan C.M."/>
            <person name="Lim L.B.L."/>
            <person name="Cai F."/>
            <person name="Druzhinina I.S."/>
            <person name="U'Ren J.M."/>
            <person name="Derntl C."/>
        </authorList>
    </citation>
    <scope>NUCLEOTIDE SEQUENCE</scope>
    <source>
        <strain evidence="9">TUCIM 5799</strain>
    </source>
</reference>
<protein>
    <recommendedName>
        <fullName evidence="8">FAD-binding domain-containing protein</fullName>
    </recommendedName>
</protein>
<comment type="pathway">
    <text evidence="1">Secondary metabolite biosynthesis.</text>
</comment>
<keyword evidence="4" id="KW-0274">FAD</keyword>
<dbReference type="AlphaFoldDB" id="A0A9P9WEY5"/>
<feature type="domain" description="FAD-binding" evidence="8">
    <location>
        <begin position="20"/>
        <end position="376"/>
    </location>
</feature>
<keyword evidence="7" id="KW-1133">Transmembrane helix</keyword>
<dbReference type="PANTHER" id="PTHR13789">
    <property type="entry name" value="MONOOXYGENASE"/>
    <property type="match status" value="1"/>
</dbReference>
<evidence type="ECO:0000259" key="8">
    <source>
        <dbReference type="Pfam" id="PF01494"/>
    </source>
</evidence>
<dbReference type="Proteomes" id="UP000829685">
    <property type="component" value="Unassembled WGS sequence"/>
</dbReference>
<comment type="similarity">
    <text evidence="2">Belongs to the paxM FAD-dependent monooxygenase family.</text>
</comment>
<evidence type="ECO:0000256" key="4">
    <source>
        <dbReference type="ARBA" id="ARBA00022827"/>
    </source>
</evidence>
<evidence type="ECO:0000313" key="10">
    <source>
        <dbReference type="Proteomes" id="UP000829685"/>
    </source>
</evidence>
<keyword evidence="6" id="KW-0503">Monooxygenase</keyword>
<dbReference type="PANTHER" id="PTHR13789:SF242">
    <property type="entry name" value="FAD-BINDING DOMAIN-CONTAINING PROTEIN"/>
    <property type="match status" value="1"/>
</dbReference>
<name>A0A9P9WEY5_9PEZI</name>
<dbReference type="EMBL" id="JAFIMR010000032">
    <property type="protein sequence ID" value="KAI1860063.1"/>
    <property type="molecule type" value="Genomic_DNA"/>
</dbReference>
<comment type="caution">
    <text evidence="9">The sequence shown here is derived from an EMBL/GenBank/DDBJ whole genome shotgun (WGS) entry which is preliminary data.</text>
</comment>
<dbReference type="GO" id="GO:0071949">
    <property type="term" value="F:FAD binding"/>
    <property type="evidence" value="ECO:0007669"/>
    <property type="project" value="InterPro"/>
</dbReference>
<evidence type="ECO:0000256" key="2">
    <source>
        <dbReference type="ARBA" id="ARBA00007992"/>
    </source>
</evidence>
<dbReference type="SUPFAM" id="SSF51905">
    <property type="entry name" value="FAD/NAD(P)-binding domain"/>
    <property type="match status" value="1"/>
</dbReference>
<dbReference type="OrthoDB" id="16820at2759"/>
<keyword evidence="10" id="KW-1185">Reference proteome</keyword>
<evidence type="ECO:0000256" key="5">
    <source>
        <dbReference type="ARBA" id="ARBA00023002"/>
    </source>
</evidence>